<organism evidence="2 3">
    <name type="scientific">Aldrovandia affinis</name>
    <dbReference type="NCBI Taxonomy" id="143900"/>
    <lineage>
        <taxon>Eukaryota</taxon>
        <taxon>Metazoa</taxon>
        <taxon>Chordata</taxon>
        <taxon>Craniata</taxon>
        <taxon>Vertebrata</taxon>
        <taxon>Euteleostomi</taxon>
        <taxon>Actinopterygii</taxon>
        <taxon>Neopterygii</taxon>
        <taxon>Teleostei</taxon>
        <taxon>Notacanthiformes</taxon>
        <taxon>Halosauridae</taxon>
        <taxon>Aldrovandia</taxon>
    </lineage>
</organism>
<keyword evidence="3" id="KW-1185">Reference proteome</keyword>
<proteinExistence type="predicted"/>
<dbReference type="EMBL" id="JAINUG010000030">
    <property type="protein sequence ID" value="KAJ8409571.1"/>
    <property type="molecule type" value="Genomic_DNA"/>
</dbReference>
<keyword evidence="1" id="KW-0175">Coiled coil</keyword>
<accession>A0AAD7WU45</accession>
<dbReference type="AlphaFoldDB" id="A0AAD7WU45"/>
<protein>
    <submittedName>
        <fullName evidence="2">Uncharacterized protein</fullName>
    </submittedName>
</protein>
<feature type="coiled-coil region" evidence="1">
    <location>
        <begin position="9"/>
        <end position="36"/>
    </location>
</feature>
<gene>
    <name evidence="2" type="ORF">AAFF_G00229720</name>
</gene>
<comment type="caution">
    <text evidence="2">The sequence shown here is derived from an EMBL/GenBank/DDBJ whole genome shotgun (WGS) entry which is preliminary data.</text>
</comment>
<evidence type="ECO:0000313" key="3">
    <source>
        <dbReference type="Proteomes" id="UP001221898"/>
    </source>
</evidence>
<sequence>MKQKEAAMLAEMQFMLEEERSKLQQLQVEKEVQVAAARLPQMVSLSQLAENRMLSPRNAPTAGGEIGLLIDKTEMRPGLADGKPLACAELANDYPHRPPLCSPAMAMS</sequence>
<dbReference type="Proteomes" id="UP001221898">
    <property type="component" value="Unassembled WGS sequence"/>
</dbReference>
<reference evidence="2" key="1">
    <citation type="journal article" date="2023" name="Science">
        <title>Genome structures resolve the early diversification of teleost fishes.</title>
        <authorList>
            <person name="Parey E."/>
            <person name="Louis A."/>
            <person name="Montfort J."/>
            <person name="Bouchez O."/>
            <person name="Roques C."/>
            <person name="Iampietro C."/>
            <person name="Lluch J."/>
            <person name="Castinel A."/>
            <person name="Donnadieu C."/>
            <person name="Desvignes T."/>
            <person name="Floi Bucao C."/>
            <person name="Jouanno E."/>
            <person name="Wen M."/>
            <person name="Mejri S."/>
            <person name="Dirks R."/>
            <person name="Jansen H."/>
            <person name="Henkel C."/>
            <person name="Chen W.J."/>
            <person name="Zahm M."/>
            <person name="Cabau C."/>
            <person name="Klopp C."/>
            <person name="Thompson A.W."/>
            <person name="Robinson-Rechavi M."/>
            <person name="Braasch I."/>
            <person name="Lecointre G."/>
            <person name="Bobe J."/>
            <person name="Postlethwait J.H."/>
            <person name="Berthelot C."/>
            <person name="Roest Crollius H."/>
            <person name="Guiguen Y."/>
        </authorList>
    </citation>
    <scope>NUCLEOTIDE SEQUENCE</scope>
    <source>
        <strain evidence="2">NC1722</strain>
    </source>
</reference>
<evidence type="ECO:0000313" key="2">
    <source>
        <dbReference type="EMBL" id="KAJ8409571.1"/>
    </source>
</evidence>
<name>A0AAD7WU45_9TELE</name>
<evidence type="ECO:0000256" key="1">
    <source>
        <dbReference type="SAM" id="Coils"/>
    </source>
</evidence>